<accession>A0ABP4HZP1</accession>
<gene>
    <name evidence="1" type="ORF">GCM10009579_66080</name>
</gene>
<keyword evidence="2" id="KW-1185">Reference proteome</keyword>
<proteinExistence type="predicted"/>
<evidence type="ECO:0000313" key="2">
    <source>
        <dbReference type="Proteomes" id="UP001500282"/>
    </source>
</evidence>
<dbReference type="Proteomes" id="UP001500282">
    <property type="component" value="Unassembled WGS sequence"/>
</dbReference>
<sequence>MTRTVVVGPLAGHEDGLRCRLIEDGYALDTVRERGFSVLCVGSGVALCFSGFPFVGGPPITAGTCLHAKGEINPR</sequence>
<evidence type="ECO:0000313" key="1">
    <source>
        <dbReference type="EMBL" id="GAA1291771.1"/>
    </source>
</evidence>
<comment type="caution">
    <text evidence="1">The sequence shown here is derived from an EMBL/GenBank/DDBJ whole genome shotgun (WGS) entry which is preliminary data.</text>
</comment>
<protein>
    <submittedName>
        <fullName evidence="1">Uncharacterized protein</fullName>
    </submittedName>
</protein>
<dbReference type="EMBL" id="BAAAIH010000049">
    <property type="protein sequence ID" value="GAA1291771.1"/>
    <property type="molecule type" value="Genomic_DNA"/>
</dbReference>
<name>A0ABP4HZP1_9ACTN</name>
<reference evidence="2" key="1">
    <citation type="journal article" date="2019" name="Int. J. Syst. Evol. Microbiol.">
        <title>The Global Catalogue of Microorganisms (GCM) 10K type strain sequencing project: providing services to taxonomists for standard genome sequencing and annotation.</title>
        <authorList>
            <consortium name="The Broad Institute Genomics Platform"/>
            <consortium name="The Broad Institute Genome Sequencing Center for Infectious Disease"/>
            <person name="Wu L."/>
            <person name="Ma J."/>
        </authorList>
    </citation>
    <scope>NUCLEOTIDE SEQUENCE [LARGE SCALE GENOMIC DNA]</scope>
    <source>
        <strain evidence="2">JCM 11448</strain>
    </source>
</reference>
<organism evidence="1 2">
    <name type="scientific">Streptomyces javensis</name>
    <dbReference type="NCBI Taxonomy" id="114698"/>
    <lineage>
        <taxon>Bacteria</taxon>
        <taxon>Bacillati</taxon>
        <taxon>Actinomycetota</taxon>
        <taxon>Actinomycetes</taxon>
        <taxon>Kitasatosporales</taxon>
        <taxon>Streptomycetaceae</taxon>
        <taxon>Streptomyces</taxon>
        <taxon>Streptomyces violaceusniger group</taxon>
    </lineage>
</organism>